<dbReference type="PANTHER" id="PTHR38663:SF1">
    <property type="entry name" value="L-ORNITHINE N(5)-MONOOXYGENASE"/>
    <property type="match status" value="1"/>
</dbReference>
<reference evidence="4" key="1">
    <citation type="submission" date="2016-03" db="EMBL/GenBank/DDBJ databases">
        <authorList>
            <person name="Guldener U."/>
        </authorList>
    </citation>
    <scope>NUCLEOTIDE SEQUENCE [LARGE SCALE GENOMIC DNA]</scope>
    <source>
        <strain evidence="4">04CH-RAC-A.6.1</strain>
    </source>
</reference>
<sequence>MSDFESHTHDVLIIGAGPCGLAVAARLRESTPSALFTESEHQKFHFMKASSSRQNPSSKPIRSSRRANTAPDRFLPGHDVSNHDLDIAVLDENGDKWMSSWNEKFDDLGISHLRSPMFFHPDPRDRDGLLEFAVREGREAELKEITGVVGKELSKHQRKKKMKDGNKRPQETTYIDERDRHDYFRPSQALFKDYCNSIVARYDLSNLIQKAEVKSISYSSTSSIFTLQTSTGIKKARIVVLAIGAAAKPSLPPDCPFCNLSPSESVAHVFSKNQHEGQNKDNFSTTSNLNSTILPPSLLSKAKLGIPTSIAIIGGGLTSAQIAHLASQYGITKTHLLLRGPLKTKHFDIDLSWLAKFKNHNMSAFWKADSDGERVEMMKAARGGGSVNPEYRGILKGLAERGGLYVREYTEVVGAVWDEGVEFWGLEVEEKGTGKKEEIVVDHVVYATGVVADINCLEAVKPLLASHPIETVGGMPCLTKELMWNEEVPFFITGRLGGLRLGPAAPNLEGARLGAEFIAGKIASLVHKLDRAVVDEVSEEVDMRRLGLGRQNQFEVLELNGNDSDDELEISAARAML</sequence>
<proteinExistence type="predicted"/>
<dbReference type="Pfam" id="PF07992">
    <property type="entry name" value="Pyr_redox_2"/>
    <property type="match status" value="1"/>
</dbReference>
<accession>A0A1E1KP71</accession>
<dbReference type="GO" id="GO:0016491">
    <property type="term" value="F:oxidoreductase activity"/>
    <property type="evidence" value="ECO:0007669"/>
    <property type="project" value="InterPro"/>
</dbReference>
<dbReference type="Proteomes" id="UP000178912">
    <property type="component" value="Unassembled WGS sequence"/>
</dbReference>
<dbReference type="EMBL" id="FJUX01000042">
    <property type="protein sequence ID" value="CZS99838.1"/>
    <property type="molecule type" value="Genomic_DNA"/>
</dbReference>
<feature type="domain" description="FAD/NAD(P)-binding" evidence="2">
    <location>
        <begin position="233"/>
        <end position="460"/>
    </location>
</feature>
<name>A0A1E1KP71_9HELO</name>
<evidence type="ECO:0000313" key="4">
    <source>
        <dbReference type="Proteomes" id="UP000178912"/>
    </source>
</evidence>
<dbReference type="AlphaFoldDB" id="A0A1E1KP71"/>
<dbReference type="Gene3D" id="3.50.50.60">
    <property type="entry name" value="FAD/NAD(P)-binding domain"/>
    <property type="match status" value="2"/>
</dbReference>
<keyword evidence="4" id="KW-1185">Reference proteome</keyword>
<gene>
    <name evidence="3" type="ORF">RAG0_08136</name>
</gene>
<organism evidence="3 4">
    <name type="scientific">Rhynchosporium agropyri</name>
    <dbReference type="NCBI Taxonomy" id="914238"/>
    <lineage>
        <taxon>Eukaryota</taxon>
        <taxon>Fungi</taxon>
        <taxon>Dikarya</taxon>
        <taxon>Ascomycota</taxon>
        <taxon>Pezizomycotina</taxon>
        <taxon>Leotiomycetes</taxon>
        <taxon>Helotiales</taxon>
        <taxon>Ploettnerulaceae</taxon>
        <taxon>Rhynchosporium</taxon>
    </lineage>
</organism>
<feature type="region of interest" description="Disordered" evidence="1">
    <location>
        <begin position="46"/>
        <end position="78"/>
    </location>
</feature>
<dbReference type="InterPro" id="IPR023753">
    <property type="entry name" value="FAD/NAD-binding_dom"/>
</dbReference>
<dbReference type="InterPro" id="IPR036188">
    <property type="entry name" value="FAD/NAD-bd_sf"/>
</dbReference>
<evidence type="ECO:0000256" key="1">
    <source>
        <dbReference type="SAM" id="MobiDB-lite"/>
    </source>
</evidence>
<feature type="compositionally biased region" description="Polar residues" evidence="1">
    <location>
        <begin position="49"/>
        <end position="61"/>
    </location>
</feature>
<protein>
    <submittedName>
        <fullName evidence="3">Related to FAD binding domain protein</fullName>
    </submittedName>
</protein>
<dbReference type="SUPFAM" id="SSF51905">
    <property type="entry name" value="FAD/NAD(P)-binding domain"/>
    <property type="match status" value="2"/>
</dbReference>
<dbReference type="PANTHER" id="PTHR38663">
    <property type="match status" value="1"/>
</dbReference>
<dbReference type="OrthoDB" id="76038at2759"/>
<evidence type="ECO:0000313" key="3">
    <source>
        <dbReference type="EMBL" id="CZS99838.1"/>
    </source>
</evidence>
<evidence type="ECO:0000259" key="2">
    <source>
        <dbReference type="Pfam" id="PF07992"/>
    </source>
</evidence>